<dbReference type="GO" id="GO:0003676">
    <property type="term" value="F:nucleic acid binding"/>
    <property type="evidence" value="ECO:0007669"/>
    <property type="project" value="InterPro"/>
</dbReference>
<dbReference type="InterPro" id="IPR044730">
    <property type="entry name" value="RNase_H-like_dom_plant"/>
</dbReference>
<dbReference type="CDD" id="cd06222">
    <property type="entry name" value="RNase_H_like"/>
    <property type="match status" value="1"/>
</dbReference>
<keyword evidence="1" id="KW-0812">Transmembrane</keyword>
<feature type="domain" description="RNase H type-1" evidence="2">
    <location>
        <begin position="18"/>
        <end position="138"/>
    </location>
</feature>
<gene>
    <name evidence="3" type="ORF">KK1_013118</name>
</gene>
<dbReference type="InterPro" id="IPR002156">
    <property type="entry name" value="RNaseH_domain"/>
</dbReference>
<sequence length="173" mass="19208">MRHTISWSHPPHGFLKLNSDGAVAESRIATCGGVIHYENGVFVFGYSGIIGICSILQAELWAIYHGLRLIKEKGIGLYLLIESDSEVTVKFLNEGCPREHSCYSLVNVIVKMAGGFRDLSCVHILREANKVVDSFAKYEFSIAEGFSIFLGIPSWAKFPLLADMSAVQFPYNF</sequence>
<dbReference type="GO" id="GO:0004523">
    <property type="term" value="F:RNA-DNA hybrid ribonuclease activity"/>
    <property type="evidence" value="ECO:0007669"/>
    <property type="project" value="InterPro"/>
</dbReference>
<evidence type="ECO:0000259" key="2">
    <source>
        <dbReference type="Pfam" id="PF13456"/>
    </source>
</evidence>
<keyword evidence="1" id="KW-0472">Membrane</keyword>
<organism evidence="3 4">
    <name type="scientific">Cajanus cajan</name>
    <name type="common">Pigeon pea</name>
    <name type="synonym">Cajanus indicus</name>
    <dbReference type="NCBI Taxonomy" id="3821"/>
    <lineage>
        <taxon>Eukaryota</taxon>
        <taxon>Viridiplantae</taxon>
        <taxon>Streptophyta</taxon>
        <taxon>Embryophyta</taxon>
        <taxon>Tracheophyta</taxon>
        <taxon>Spermatophyta</taxon>
        <taxon>Magnoliopsida</taxon>
        <taxon>eudicotyledons</taxon>
        <taxon>Gunneridae</taxon>
        <taxon>Pentapetalae</taxon>
        <taxon>rosids</taxon>
        <taxon>fabids</taxon>
        <taxon>Fabales</taxon>
        <taxon>Fabaceae</taxon>
        <taxon>Papilionoideae</taxon>
        <taxon>50 kb inversion clade</taxon>
        <taxon>NPAAA clade</taxon>
        <taxon>indigoferoid/millettioid clade</taxon>
        <taxon>Phaseoleae</taxon>
        <taxon>Cajanus</taxon>
    </lineage>
</organism>
<dbReference type="AlphaFoldDB" id="A0A151TIC4"/>
<dbReference type="Gramene" id="C.cajan_12726.t">
    <property type="protein sequence ID" value="C.cajan_12726.t.cds1"/>
    <property type="gene ID" value="C.cajan_12726"/>
</dbReference>
<dbReference type="PANTHER" id="PTHR47723">
    <property type="entry name" value="OS05G0353850 PROTEIN"/>
    <property type="match status" value="1"/>
</dbReference>
<name>A0A151TIC4_CAJCA</name>
<dbReference type="Pfam" id="PF13456">
    <property type="entry name" value="RVT_3"/>
    <property type="match status" value="1"/>
</dbReference>
<dbReference type="EMBL" id="CM003608">
    <property type="protein sequence ID" value="KYP66807.1"/>
    <property type="molecule type" value="Genomic_DNA"/>
</dbReference>
<keyword evidence="1" id="KW-1133">Transmembrane helix</keyword>
<dbReference type="OMA" id="HTISWSH"/>
<evidence type="ECO:0000313" key="4">
    <source>
        <dbReference type="Proteomes" id="UP000075243"/>
    </source>
</evidence>
<dbReference type="InterPro" id="IPR012337">
    <property type="entry name" value="RNaseH-like_sf"/>
</dbReference>
<feature type="transmembrane region" description="Helical" evidence="1">
    <location>
        <begin position="43"/>
        <end position="64"/>
    </location>
</feature>
<evidence type="ECO:0000256" key="1">
    <source>
        <dbReference type="SAM" id="Phobius"/>
    </source>
</evidence>
<accession>A0A151TIC4</accession>
<dbReference type="Gene3D" id="3.30.420.10">
    <property type="entry name" value="Ribonuclease H-like superfamily/Ribonuclease H"/>
    <property type="match status" value="1"/>
</dbReference>
<keyword evidence="4" id="KW-1185">Reference proteome</keyword>
<dbReference type="Proteomes" id="UP000075243">
    <property type="component" value="Chromosome 6"/>
</dbReference>
<proteinExistence type="predicted"/>
<dbReference type="InterPro" id="IPR053151">
    <property type="entry name" value="RNase_H-like"/>
</dbReference>
<dbReference type="SUPFAM" id="SSF53098">
    <property type="entry name" value="Ribonuclease H-like"/>
    <property type="match status" value="1"/>
</dbReference>
<dbReference type="PANTHER" id="PTHR47723:SF19">
    <property type="entry name" value="POLYNUCLEOTIDYL TRANSFERASE, RIBONUCLEASE H-LIKE SUPERFAMILY PROTEIN"/>
    <property type="match status" value="1"/>
</dbReference>
<evidence type="ECO:0000313" key="3">
    <source>
        <dbReference type="EMBL" id="KYP66807.1"/>
    </source>
</evidence>
<protein>
    <submittedName>
        <fullName evidence="3">Ribonuclease H protein At1g65750 family</fullName>
    </submittedName>
</protein>
<dbReference type="InterPro" id="IPR036397">
    <property type="entry name" value="RNaseH_sf"/>
</dbReference>
<reference evidence="3 4" key="1">
    <citation type="journal article" date="2012" name="Nat. Biotechnol.">
        <title>Draft genome sequence of pigeonpea (Cajanus cajan), an orphan legume crop of resource-poor farmers.</title>
        <authorList>
            <person name="Varshney R.K."/>
            <person name="Chen W."/>
            <person name="Li Y."/>
            <person name="Bharti A.K."/>
            <person name="Saxena R.K."/>
            <person name="Schlueter J.A."/>
            <person name="Donoghue M.T."/>
            <person name="Azam S."/>
            <person name="Fan G."/>
            <person name="Whaley A.M."/>
            <person name="Farmer A.D."/>
            <person name="Sheridan J."/>
            <person name="Iwata A."/>
            <person name="Tuteja R."/>
            <person name="Penmetsa R.V."/>
            <person name="Wu W."/>
            <person name="Upadhyaya H.D."/>
            <person name="Yang S.P."/>
            <person name="Shah T."/>
            <person name="Saxena K.B."/>
            <person name="Michael T."/>
            <person name="McCombie W.R."/>
            <person name="Yang B."/>
            <person name="Zhang G."/>
            <person name="Yang H."/>
            <person name="Wang J."/>
            <person name="Spillane C."/>
            <person name="Cook D.R."/>
            <person name="May G.D."/>
            <person name="Xu X."/>
            <person name="Jackson S.A."/>
        </authorList>
    </citation>
    <scope>NUCLEOTIDE SEQUENCE [LARGE SCALE GENOMIC DNA]</scope>
    <source>
        <strain evidence="4">cv. Asha</strain>
    </source>
</reference>